<evidence type="ECO:0000313" key="2">
    <source>
        <dbReference type="Proteomes" id="UP000294299"/>
    </source>
</evidence>
<sequence>MKNACFSIFVILLVALFTVTFNSNLKSVWAEGVIDTIEVGIEPEAVAYNLLNKNIYM</sequence>
<dbReference type="AlphaFoldDB" id="A0A484I970"/>
<name>A0A484I970_9ARCH</name>
<dbReference type="KEGG" id="nfn:NFRAN_0475"/>
<dbReference type="Proteomes" id="UP000294299">
    <property type="component" value="Chromosome NFRAN"/>
</dbReference>
<protein>
    <submittedName>
        <fullName evidence="1">Uncharacterized protein</fullName>
    </submittedName>
</protein>
<dbReference type="EMBL" id="LR216287">
    <property type="protein sequence ID" value="VFJ12796.1"/>
    <property type="molecule type" value="Genomic_DNA"/>
</dbReference>
<dbReference type="GeneID" id="55648714"/>
<proteinExistence type="predicted"/>
<organism evidence="1 2">
    <name type="scientific">Candidatus Nitrosocosmicus franklandianus</name>
    <dbReference type="NCBI Taxonomy" id="1798806"/>
    <lineage>
        <taxon>Archaea</taxon>
        <taxon>Nitrososphaerota</taxon>
        <taxon>Nitrososphaeria</taxon>
        <taxon>Nitrososphaerales</taxon>
        <taxon>Nitrososphaeraceae</taxon>
        <taxon>Candidatus Nitrosocosmicus</taxon>
    </lineage>
</organism>
<dbReference type="RefSeq" id="WP_172602043.1">
    <property type="nucleotide sequence ID" value="NZ_LR216287.1"/>
</dbReference>
<reference evidence="1 2" key="1">
    <citation type="submission" date="2019-02" db="EMBL/GenBank/DDBJ databases">
        <authorList>
            <person name="Lehtovirta-Morley E L."/>
        </authorList>
    </citation>
    <scope>NUCLEOTIDE SEQUENCE [LARGE SCALE GENOMIC DNA]</scope>
    <source>
        <strain evidence="1">NFRAN1</strain>
    </source>
</reference>
<gene>
    <name evidence="1" type="ORF">NFRAN_0475</name>
</gene>
<accession>A0A484I970</accession>
<keyword evidence="2" id="KW-1185">Reference proteome</keyword>
<evidence type="ECO:0000313" key="1">
    <source>
        <dbReference type="EMBL" id="VFJ12796.1"/>
    </source>
</evidence>